<evidence type="ECO:0000313" key="2">
    <source>
        <dbReference type="EMBL" id="AFK52620.1"/>
    </source>
</evidence>
<dbReference type="HOGENOM" id="CLU_090265_2_0_5"/>
<feature type="signal peptide" evidence="1">
    <location>
        <begin position="1"/>
        <end position="20"/>
    </location>
</feature>
<dbReference type="KEGG" id="tmo:TMO_0781"/>
<dbReference type="EMBL" id="CP003236">
    <property type="protein sequence ID" value="AFK52620.1"/>
    <property type="molecule type" value="Genomic_DNA"/>
</dbReference>
<dbReference type="Proteomes" id="UP000005258">
    <property type="component" value="Chromosome"/>
</dbReference>
<dbReference type="PROSITE" id="PS51257">
    <property type="entry name" value="PROKAR_LIPOPROTEIN"/>
    <property type="match status" value="1"/>
</dbReference>
<keyword evidence="1" id="KW-0732">Signal</keyword>
<name>I3TIN2_TISMK</name>
<reference evidence="2 3" key="1">
    <citation type="journal article" date="2012" name="J. Am. Chem. Soc.">
        <title>Bacterial biosynthesis and maturation of the didemnin anti-cancer agents.</title>
        <authorList>
            <person name="Xu Y."/>
            <person name="Kersten R.D."/>
            <person name="Nam S.J."/>
            <person name="Lu L."/>
            <person name="Al-Suwailem A.M."/>
            <person name="Zheng H."/>
            <person name="Fenical W."/>
            <person name="Dorrestein P.C."/>
            <person name="Moore B.S."/>
            <person name="Qian P.Y."/>
        </authorList>
    </citation>
    <scope>NUCLEOTIDE SEQUENCE [LARGE SCALE GENOMIC DNA]</scope>
    <source>
        <strain evidence="2 3">KA081020-065</strain>
    </source>
</reference>
<organism evidence="2 3">
    <name type="scientific">Tistrella mobilis (strain KA081020-065)</name>
    <dbReference type="NCBI Taxonomy" id="1110502"/>
    <lineage>
        <taxon>Bacteria</taxon>
        <taxon>Pseudomonadati</taxon>
        <taxon>Pseudomonadota</taxon>
        <taxon>Alphaproteobacteria</taxon>
        <taxon>Geminicoccales</taxon>
        <taxon>Geminicoccaceae</taxon>
        <taxon>Tistrella</taxon>
    </lineage>
</organism>
<dbReference type="AlphaFoldDB" id="I3TIN2"/>
<dbReference type="STRING" id="1110502.TMO_0781"/>
<sequence length="175" mass="17636">MRRTRIGIAGIALMTGLAMALGGCATQGQSRYSYKDVGRASEVAFGTVLSSRQVDITGQNTGAGAVVGGTAGGLAMSNVGQGTGNVAAILGGALVGAVAGAVIEQAAADRVGIEYVLILANGKTITVVQEQDEGDEIFAPGAPVMIQTNGSYQRVLSTANLPSEVSRPKEVKIVD</sequence>
<feature type="chain" id="PRO_5003679413" evidence="1">
    <location>
        <begin position="21"/>
        <end position="175"/>
    </location>
</feature>
<keyword evidence="3" id="KW-1185">Reference proteome</keyword>
<evidence type="ECO:0000256" key="1">
    <source>
        <dbReference type="SAM" id="SignalP"/>
    </source>
</evidence>
<proteinExistence type="predicted"/>
<dbReference type="eggNOG" id="COG3133">
    <property type="taxonomic scope" value="Bacteria"/>
</dbReference>
<evidence type="ECO:0000313" key="3">
    <source>
        <dbReference type="Proteomes" id="UP000005258"/>
    </source>
</evidence>
<protein>
    <submittedName>
        <fullName evidence="2">Outer membrane lipoprotein-like protein</fullName>
    </submittedName>
</protein>
<gene>
    <name evidence="2" type="ordered locus">TMO_0781</name>
</gene>
<accession>I3TIN2</accession>